<gene>
    <name evidence="1" type="ORF">BcDW1_4667</name>
</gene>
<organism evidence="1 2">
    <name type="scientific">Botryotinia fuckeliana (strain BcDW1)</name>
    <name type="common">Noble rot fungus</name>
    <name type="synonym">Botrytis cinerea</name>
    <dbReference type="NCBI Taxonomy" id="1290391"/>
    <lineage>
        <taxon>Eukaryota</taxon>
        <taxon>Fungi</taxon>
        <taxon>Dikarya</taxon>
        <taxon>Ascomycota</taxon>
        <taxon>Pezizomycotina</taxon>
        <taxon>Leotiomycetes</taxon>
        <taxon>Helotiales</taxon>
        <taxon>Sclerotiniaceae</taxon>
        <taxon>Botrytis</taxon>
    </lineage>
</organism>
<accession>M7TZE9</accession>
<dbReference type="Proteomes" id="UP000012045">
    <property type="component" value="Unassembled WGS sequence"/>
</dbReference>
<proteinExistence type="predicted"/>
<evidence type="ECO:0000313" key="2">
    <source>
        <dbReference type="Proteomes" id="UP000012045"/>
    </source>
</evidence>
<dbReference type="HOGENOM" id="CLU_1981306_0_0_1"/>
<dbReference type="AlphaFoldDB" id="M7TZE9"/>
<dbReference type="EMBL" id="KB707850">
    <property type="protein sequence ID" value="EMR86659.1"/>
    <property type="molecule type" value="Genomic_DNA"/>
</dbReference>
<reference evidence="2" key="1">
    <citation type="journal article" date="2013" name="Genome Announc.">
        <title>Draft genome sequence of Botrytis cinerea BcDW1, inoculum for noble rot of grape berries.</title>
        <authorList>
            <person name="Blanco-Ulate B."/>
            <person name="Allen G."/>
            <person name="Powell A.L."/>
            <person name="Cantu D."/>
        </authorList>
    </citation>
    <scope>NUCLEOTIDE SEQUENCE [LARGE SCALE GENOMIC DNA]</scope>
    <source>
        <strain evidence="2">BcDW1</strain>
    </source>
</reference>
<sequence>MLHNYFFLDVARLASQVQTVSGEVEVPETIDDTTETQSRRHRFVLVYELRFTFSFIINLNRPIDELAAKCSLPFPQGLGTTLIRHRESVIPLLYTRRPRSSQAQSEPSSVDAQVWDIRLKASSRTL</sequence>
<name>M7TZE9_BOTF1</name>
<evidence type="ECO:0000313" key="1">
    <source>
        <dbReference type="EMBL" id="EMR86659.1"/>
    </source>
</evidence>
<protein>
    <submittedName>
        <fullName evidence="1">Uncharacterized protein</fullName>
    </submittedName>
</protein>